<evidence type="ECO:0000256" key="1">
    <source>
        <dbReference type="SAM" id="SignalP"/>
    </source>
</evidence>
<accession>A0AAE0JVC6</accession>
<reference evidence="2" key="2">
    <citation type="submission" date="2023-06" db="EMBL/GenBank/DDBJ databases">
        <authorList>
            <consortium name="Lawrence Berkeley National Laboratory"/>
            <person name="Haridas S."/>
            <person name="Hensen N."/>
            <person name="Bonometti L."/>
            <person name="Westerberg I."/>
            <person name="Brannstrom I.O."/>
            <person name="Guillou S."/>
            <person name="Cros-Aarteil S."/>
            <person name="Calhoun S."/>
            <person name="Kuo A."/>
            <person name="Mondo S."/>
            <person name="Pangilinan J."/>
            <person name="Riley R."/>
            <person name="Labutti K."/>
            <person name="Andreopoulos B."/>
            <person name="Lipzen A."/>
            <person name="Chen C."/>
            <person name="Yanf M."/>
            <person name="Daum C."/>
            <person name="Ng V."/>
            <person name="Clum A."/>
            <person name="Steindorff A."/>
            <person name="Ohm R."/>
            <person name="Martin F."/>
            <person name="Silar P."/>
            <person name="Natvig D."/>
            <person name="Lalanne C."/>
            <person name="Gautier V."/>
            <person name="Ament-Velasquez S.L."/>
            <person name="Kruys A."/>
            <person name="Hutchinson M.I."/>
            <person name="Powell A.J."/>
            <person name="Barry K."/>
            <person name="Miller A.N."/>
            <person name="Grigoriev I.V."/>
            <person name="Debuchy R."/>
            <person name="Gladieux P."/>
            <person name="Thoren M.H."/>
            <person name="Johannesson H."/>
        </authorList>
    </citation>
    <scope>NUCLEOTIDE SEQUENCE</scope>
    <source>
        <strain evidence="2">CBS 958.72</strain>
    </source>
</reference>
<protein>
    <submittedName>
        <fullName evidence="2">Uncharacterized protein</fullName>
    </submittedName>
</protein>
<sequence length="124" mass="13683">MMAALLMRMWSCRDWAWKSVTAFLMLAIKGREVEVEDSLLAQANVSSGHEDDMTLPGRSGMSLSGLNAGMFTLGILKPTLIKYFANAIRKVLVTVTALELRQAKEECVELPSAVKNVEGKAIFY</sequence>
<feature type="signal peptide" evidence="1">
    <location>
        <begin position="1"/>
        <end position="22"/>
    </location>
</feature>
<organism evidence="2 3">
    <name type="scientific">Lasiosphaeria ovina</name>
    <dbReference type="NCBI Taxonomy" id="92902"/>
    <lineage>
        <taxon>Eukaryota</taxon>
        <taxon>Fungi</taxon>
        <taxon>Dikarya</taxon>
        <taxon>Ascomycota</taxon>
        <taxon>Pezizomycotina</taxon>
        <taxon>Sordariomycetes</taxon>
        <taxon>Sordariomycetidae</taxon>
        <taxon>Sordariales</taxon>
        <taxon>Lasiosphaeriaceae</taxon>
        <taxon>Lasiosphaeria</taxon>
    </lineage>
</organism>
<evidence type="ECO:0000313" key="3">
    <source>
        <dbReference type="Proteomes" id="UP001287356"/>
    </source>
</evidence>
<name>A0AAE0JVC6_9PEZI</name>
<gene>
    <name evidence="2" type="ORF">B0T24DRAFT_670453</name>
</gene>
<dbReference type="Proteomes" id="UP001287356">
    <property type="component" value="Unassembled WGS sequence"/>
</dbReference>
<keyword evidence="1" id="KW-0732">Signal</keyword>
<reference evidence="2" key="1">
    <citation type="journal article" date="2023" name="Mol. Phylogenet. Evol.">
        <title>Genome-scale phylogeny and comparative genomics of the fungal order Sordariales.</title>
        <authorList>
            <person name="Hensen N."/>
            <person name="Bonometti L."/>
            <person name="Westerberg I."/>
            <person name="Brannstrom I.O."/>
            <person name="Guillou S."/>
            <person name="Cros-Aarteil S."/>
            <person name="Calhoun S."/>
            <person name="Haridas S."/>
            <person name="Kuo A."/>
            <person name="Mondo S."/>
            <person name="Pangilinan J."/>
            <person name="Riley R."/>
            <person name="LaButti K."/>
            <person name="Andreopoulos B."/>
            <person name="Lipzen A."/>
            <person name="Chen C."/>
            <person name="Yan M."/>
            <person name="Daum C."/>
            <person name="Ng V."/>
            <person name="Clum A."/>
            <person name="Steindorff A."/>
            <person name="Ohm R.A."/>
            <person name="Martin F."/>
            <person name="Silar P."/>
            <person name="Natvig D.O."/>
            <person name="Lalanne C."/>
            <person name="Gautier V."/>
            <person name="Ament-Velasquez S.L."/>
            <person name="Kruys A."/>
            <person name="Hutchinson M.I."/>
            <person name="Powell A.J."/>
            <person name="Barry K."/>
            <person name="Miller A.N."/>
            <person name="Grigoriev I.V."/>
            <person name="Debuchy R."/>
            <person name="Gladieux P."/>
            <person name="Hiltunen Thoren M."/>
            <person name="Johannesson H."/>
        </authorList>
    </citation>
    <scope>NUCLEOTIDE SEQUENCE</scope>
    <source>
        <strain evidence="2">CBS 958.72</strain>
    </source>
</reference>
<dbReference type="EMBL" id="JAULSN010000009">
    <property type="protein sequence ID" value="KAK3364973.1"/>
    <property type="molecule type" value="Genomic_DNA"/>
</dbReference>
<evidence type="ECO:0000313" key="2">
    <source>
        <dbReference type="EMBL" id="KAK3364973.1"/>
    </source>
</evidence>
<dbReference type="AlphaFoldDB" id="A0AAE0JVC6"/>
<keyword evidence="3" id="KW-1185">Reference proteome</keyword>
<feature type="chain" id="PRO_5042090552" evidence="1">
    <location>
        <begin position="23"/>
        <end position="124"/>
    </location>
</feature>
<comment type="caution">
    <text evidence="2">The sequence shown here is derived from an EMBL/GenBank/DDBJ whole genome shotgun (WGS) entry which is preliminary data.</text>
</comment>
<proteinExistence type="predicted"/>